<dbReference type="Proteomes" id="UP001055811">
    <property type="component" value="Linkage Group LG03"/>
</dbReference>
<organism evidence="1 2">
    <name type="scientific">Cichorium intybus</name>
    <name type="common">Chicory</name>
    <dbReference type="NCBI Taxonomy" id="13427"/>
    <lineage>
        <taxon>Eukaryota</taxon>
        <taxon>Viridiplantae</taxon>
        <taxon>Streptophyta</taxon>
        <taxon>Embryophyta</taxon>
        <taxon>Tracheophyta</taxon>
        <taxon>Spermatophyta</taxon>
        <taxon>Magnoliopsida</taxon>
        <taxon>eudicotyledons</taxon>
        <taxon>Gunneridae</taxon>
        <taxon>Pentapetalae</taxon>
        <taxon>asterids</taxon>
        <taxon>campanulids</taxon>
        <taxon>Asterales</taxon>
        <taxon>Asteraceae</taxon>
        <taxon>Cichorioideae</taxon>
        <taxon>Cichorieae</taxon>
        <taxon>Cichoriinae</taxon>
        <taxon>Cichorium</taxon>
    </lineage>
</organism>
<proteinExistence type="predicted"/>
<reference evidence="2" key="1">
    <citation type="journal article" date="2022" name="Mol. Ecol. Resour.">
        <title>The genomes of chicory, endive, great burdock and yacon provide insights into Asteraceae palaeo-polyploidization history and plant inulin production.</title>
        <authorList>
            <person name="Fan W."/>
            <person name="Wang S."/>
            <person name="Wang H."/>
            <person name="Wang A."/>
            <person name="Jiang F."/>
            <person name="Liu H."/>
            <person name="Zhao H."/>
            <person name="Xu D."/>
            <person name="Zhang Y."/>
        </authorList>
    </citation>
    <scope>NUCLEOTIDE SEQUENCE [LARGE SCALE GENOMIC DNA]</scope>
    <source>
        <strain evidence="2">cv. Punajuju</strain>
    </source>
</reference>
<name>A0ACB9F1X7_CICIN</name>
<gene>
    <name evidence="1" type="ORF">L2E82_14968</name>
</gene>
<dbReference type="EMBL" id="CM042011">
    <property type="protein sequence ID" value="KAI3764950.1"/>
    <property type="molecule type" value="Genomic_DNA"/>
</dbReference>
<keyword evidence="2" id="KW-1185">Reference proteome</keyword>
<evidence type="ECO:0000313" key="1">
    <source>
        <dbReference type="EMBL" id="KAI3764950.1"/>
    </source>
</evidence>
<sequence>MGTKRRRGGNGGMEENALAILDTSCFSKSTQHIADDRLSFLEAVRSGFLVPENPPAPTNKIYKAVFQILKDENSLYLITSSYQLLLELDKRFPHVYLSTAKKSELSSPSSLPCNELVVVEEAWSPFSFGTDVSSSEKEDHGKTSESLDVTAFHLLIQDLTKVPDEENNEVLDSKPLRNMLLFQYLVSVLEGDFVLRNLAFTENSDWITLRESLLNMILVSRKITYKGLIKDWLSAMCELSQFSIDCSHDLRPSETESPEVTEKSHTALAIALPEIVKRTCVSVQKFLLMIIELDSSKKTADTKGWTTRADGVRTQAMEIIMEELTYDKNILFPFLQALDKPKLKLDMIVQYFQKYIPKTSVRTRRSNGSTDDSTFGGVLKCFSNGNNTKSIIKKINTEVAQLLLAHAFQAYISLHSTENKEDIADNSLPEICKNMISAFTCLKKTDEHTVIPPFGKEALFTAAIMLSGV</sequence>
<reference evidence="1 2" key="2">
    <citation type="journal article" date="2022" name="Mol. Ecol. Resour.">
        <title>The genomes of chicory, endive, great burdock and yacon provide insights into Asteraceae paleo-polyploidization history and plant inulin production.</title>
        <authorList>
            <person name="Fan W."/>
            <person name="Wang S."/>
            <person name="Wang H."/>
            <person name="Wang A."/>
            <person name="Jiang F."/>
            <person name="Liu H."/>
            <person name="Zhao H."/>
            <person name="Xu D."/>
            <person name="Zhang Y."/>
        </authorList>
    </citation>
    <scope>NUCLEOTIDE SEQUENCE [LARGE SCALE GENOMIC DNA]</scope>
    <source>
        <strain evidence="2">cv. Punajuju</strain>
        <tissue evidence="1">Leaves</tissue>
    </source>
</reference>
<accession>A0ACB9F1X7</accession>
<comment type="caution">
    <text evidence="1">The sequence shown here is derived from an EMBL/GenBank/DDBJ whole genome shotgun (WGS) entry which is preliminary data.</text>
</comment>
<evidence type="ECO:0000313" key="2">
    <source>
        <dbReference type="Proteomes" id="UP001055811"/>
    </source>
</evidence>
<protein>
    <submittedName>
        <fullName evidence="1">Uncharacterized protein</fullName>
    </submittedName>
</protein>